<keyword evidence="2" id="KW-1185">Reference proteome</keyword>
<dbReference type="AlphaFoldDB" id="A0AAC9TWT9"/>
<proteinExistence type="predicted"/>
<dbReference type="RefSeq" id="WP_008728432.1">
    <property type="nucleotide sequence ID" value="NZ_CP019914.1"/>
</dbReference>
<organism evidence="1 2">
    <name type="scientific">Brachyspira hampsonii</name>
    <dbReference type="NCBI Taxonomy" id="1287055"/>
    <lineage>
        <taxon>Bacteria</taxon>
        <taxon>Pseudomonadati</taxon>
        <taxon>Spirochaetota</taxon>
        <taxon>Spirochaetia</taxon>
        <taxon>Brachyspirales</taxon>
        <taxon>Brachyspiraceae</taxon>
        <taxon>Brachyspira</taxon>
    </lineage>
</organism>
<sequence>MAILPNKHLKMYESLIFLSGLILKMLSNPTSIENIWQNVNKINKNKKYNTIYSFDKVIKAVDMLYIIGLININKDGLLEKCD</sequence>
<dbReference type="Pfam" id="PF20293">
    <property type="entry name" value="MC6"/>
    <property type="match status" value="1"/>
</dbReference>
<reference evidence="1 2" key="1">
    <citation type="submission" date="2017-02" db="EMBL/GenBank/DDBJ databases">
        <title>Complete genome sequence of Brachyspira hampsonii genomovar I strain NSH-16 (ATCC BAA-2463).</title>
        <authorList>
            <person name="Mirajkar N.S."/>
            <person name="Gebhart C.J."/>
        </authorList>
    </citation>
    <scope>NUCLEOTIDE SEQUENCE [LARGE SCALE GENOMIC DNA]</scope>
    <source>
        <strain evidence="1 2">NSH-16</strain>
    </source>
</reference>
<accession>A0AAC9TWT9</accession>
<dbReference type="EMBL" id="CP019914">
    <property type="protein sequence ID" value="ASJ22494.1"/>
    <property type="molecule type" value="Genomic_DNA"/>
</dbReference>
<evidence type="ECO:0000313" key="2">
    <source>
        <dbReference type="Proteomes" id="UP000264880"/>
    </source>
</evidence>
<protein>
    <submittedName>
        <fullName evidence="1">Uncharacterized protein</fullName>
    </submittedName>
</protein>
<dbReference type="Proteomes" id="UP000264880">
    <property type="component" value="Chromosome"/>
</dbReference>
<dbReference type="KEGG" id="bhp:BHAMNSH16_12925"/>
<evidence type="ECO:0000313" key="1">
    <source>
        <dbReference type="EMBL" id="ASJ22494.1"/>
    </source>
</evidence>
<dbReference type="InterPro" id="IPR046897">
    <property type="entry name" value="ABC-3C_MC6"/>
</dbReference>
<name>A0AAC9TWT9_9SPIR</name>
<gene>
    <name evidence="1" type="ORF">BHAMNSH16_12925</name>
</gene>